<organism evidence="5 6">
    <name type="scientific">Streptomyces pacificus</name>
    <dbReference type="NCBI Taxonomy" id="2705029"/>
    <lineage>
        <taxon>Bacteria</taxon>
        <taxon>Bacillati</taxon>
        <taxon>Actinomycetota</taxon>
        <taxon>Actinomycetes</taxon>
        <taxon>Kitasatosporales</taxon>
        <taxon>Streptomycetaceae</taxon>
        <taxon>Streptomyces</taxon>
    </lineage>
</organism>
<feature type="transmembrane region" description="Helical" evidence="2">
    <location>
        <begin position="59"/>
        <end position="85"/>
    </location>
</feature>
<evidence type="ECO:0000259" key="4">
    <source>
        <dbReference type="Pfam" id="PF13845"/>
    </source>
</evidence>
<sequence>MEPTSQGWTPPGGSGPAQPPSPFPPPPGAHPYAMQAGAQQGMPYPPYGTVPQRPATNGFAIGSLVAGIVCCLPPLGLVLGLIALAQIRKRGDGGRGLAVAGTALSVISTILMTVAFATGTAREAWHGFREAVRESAAVESTFDLRTGQCFDTPGQGVADEDEAAAVRIVDCDSPHEGEVTGAFTLGAIDEWPGQRAVEAEAERRCEDVSSGYALDWWTVPPTAEPYYYMPTRDSWSFGDRGVTCALVSDGPKLTTSVRSDRTTLDPAQLVYLEAERAVDTVWWEEPAELFKDDPEANRAWAEEMVRTLTTEARGLRAGPWPAAAREHALARADEYDTARRHFGRAARARDDLGFWDATSAAADAFHLETEIAVRSALGLAADPPEDLEAAEDPSDPEEPAEPAEPEDREAPLPGDGTTV</sequence>
<keyword evidence="6" id="KW-1185">Reference proteome</keyword>
<dbReference type="RefSeq" id="WP_173265483.1">
    <property type="nucleotide sequence ID" value="NZ_BLLG01000011.1"/>
</dbReference>
<feature type="region of interest" description="Disordered" evidence="1">
    <location>
        <begin position="1"/>
        <end position="36"/>
    </location>
</feature>
<evidence type="ECO:0000313" key="5">
    <source>
        <dbReference type="EMBL" id="GFH37775.1"/>
    </source>
</evidence>
<reference evidence="5 6" key="1">
    <citation type="submission" date="2020-02" db="EMBL/GenBank/DDBJ databases">
        <title>Whole Genome Shotgun Sequence of Streptomyces sp. strain CWH03.</title>
        <authorList>
            <person name="Dohra H."/>
            <person name="Kodani S."/>
            <person name="Yamamura H."/>
        </authorList>
    </citation>
    <scope>NUCLEOTIDE SEQUENCE [LARGE SCALE GENOMIC DNA]</scope>
    <source>
        <strain evidence="5 6">CWH03</strain>
    </source>
</reference>
<dbReference type="Pfam" id="PF13845">
    <property type="entry name" value="Septum_form"/>
    <property type="match status" value="1"/>
</dbReference>
<feature type="compositionally biased region" description="Acidic residues" evidence="1">
    <location>
        <begin position="383"/>
        <end position="407"/>
    </location>
</feature>
<evidence type="ECO:0000256" key="2">
    <source>
        <dbReference type="SAM" id="Phobius"/>
    </source>
</evidence>
<dbReference type="InterPro" id="IPR025241">
    <property type="entry name" value="DUF4190"/>
</dbReference>
<evidence type="ECO:0000259" key="3">
    <source>
        <dbReference type="Pfam" id="PF13828"/>
    </source>
</evidence>
<evidence type="ECO:0000313" key="6">
    <source>
        <dbReference type="Proteomes" id="UP000484988"/>
    </source>
</evidence>
<gene>
    <name evidence="5" type="ORF">SCWH03_40150</name>
</gene>
<dbReference type="InterPro" id="IPR026004">
    <property type="entry name" value="Septum_form"/>
</dbReference>
<name>A0A6A0AZA9_9ACTN</name>
<dbReference type="EMBL" id="BLLG01000011">
    <property type="protein sequence ID" value="GFH37775.1"/>
    <property type="molecule type" value="Genomic_DNA"/>
</dbReference>
<feature type="domain" description="DUF4190" evidence="3">
    <location>
        <begin position="60"/>
        <end position="114"/>
    </location>
</feature>
<dbReference type="Pfam" id="PF13828">
    <property type="entry name" value="DUF4190"/>
    <property type="match status" value="1"/>
</dbReference>
<evidence type="ECO:0000256" key="1">
    <source>
        <dbReference type="SAM" id="MobiDB-lite"/>
    </source>
</evidence>
<feature type="compositionally biased region" description="Pro residues" evidence="1">
    <location>
        <begin position="17"/>
        <end position="29"/>
    </location>
</feature>
<dbReference type="AlphaFoldDB" id="A0A6A0AZA9"/>
<proteinExistence type="predicted"/>
<keyword evidence="2" id="KW-1133">Transmembrane helix</keyword>
<protein>
    <submittedName>
        <fullName evidence="5">DUF4190 domain-containing protein</fullName>
    </submittedName>
</protein>
<feature type="region of interest" description="Disordered" evidence="1">
    <location>
        <begin position="376"/>
        <end position="419"/>
    </location>
</feature>
<keyword evidence="2" id="KW-0812">Transmembrane</keyword>
<keyword evidence="2" id="KW-0472">Membrane</keyword>
<dbReference type="Proteomes" id="UP000484988">
    <property type="component" value="Unassembled WGS sequence"/>
</dbReference>
<accession>A0A6A0AZA9</accession>
<comment type="caution">
    <text evidence="5">The sequence shown here is derived from an EMBL/GenBank/DDBJ whole genome shotgun (WGS) entry which is preliminary data.</text>
</comment>
<feature type="domain" description="Septum formation-related" evidence="4">
    <location>
        <begin position="146"/>
        <end position="244"/>
    </location>
</feature>
<feature type="transmembrane region" description="Helical" evidence="2">
    <location>
        <begin position="97"/>
        <end position="117"/>
    </location>
</feature>